<feature type="transmembrane region" description="Helical" evidence="8">
    <location>
        <begin position="177"/>
        <end position="197"/>
    </location>
</feature>
<keyword evidence="12" id="KW-1185">Reference proteome</keyword>
<dbReference type="InterPro" id="IPR039421">
    <property type="entry name" value="Type_1_exporter"/>
</dbReference>
<accession>A0A448KDY9</accession>
<feature type="domain" description="ABC transmembrane type-1" evidence="10">
    <location>
        <begin position="37"/>
        <end position="320"/>
    </location>
</feature>
<evidence type="ECO:0000256" key="5">
    <source>
        <dbReference type="ARBA" id="ARBA00022989"/>
    </source>
</evidence>
<dbReference type="InterPro" id="IPR003593">
    <property type="entry name" value="AAA+_ATPase"/>
</dbReference>
<dbReference type="Pfam" id="PF00005">
    <property type="entry name" value="ABC_tran"/>
    <property type="match status" value="1"/>
</dbReference>
<evidence type="ECO:0000313" key="11">
    <source>
        <dbReference type="EMBL" id="VEG75155.1"/>
    </source>
</evidence>
<dbReference type="RefSeq" id="WP_026427200.1">
    <property type="nucleotide sequence ID" value="NZ_CBCRWE010000022.1"/>
</dbReference>
<evidence type="ECO:0000256" key="7">
    <source>
        <dbReference type="SAM" id="MobiDB-lite"/>
    </source>
</evidence>
<dbReference type="SUPFAM" id="SSF90123">
    <property type="entry name" value="ABC transporter transmembrane region"/>
    <property type="match status" value="1"/>
</dbReference>
<dbReference type="CDD" id="cd03228">
    <property type="entry name" value="ABCC_MRP_Like"/>
    <property type="match status" value="1"/>
</dbReference>
<evidence type="ECO:0000256" key="6">
    <source>
        <dbReference type="ARBA" id="ARBA00023136"/>
    </source>
</evidence>
<evidence type="ECO:0000256" key="1">
    <source>
        <dbReference type="ARBA" id="ARBA00004651"/>
    </source>
</evidence>
<evidence type="ECO:0000256" key="2">
    <source>
        <dbReference type="ARBA" id="ARBA00022692"/>
    </source>
</evidence>
<dbReference type="Pfam" id="PF00664">
    <property type="entry name" value="ABC_membrane"/>
    <property type="match status" value="1"/>
</dbReference>
<dbReference type="GO" id="GO:0016887">
    <property type="term" value="F:ATP hydrolysis activity"/>
    <property type="evidence" value="ECO:0007669"/>
    <property type="project" value="InterPro"/>
</dbReference>
<dbReference type="InterPro" id="IPR036640">
    <property type="entry name" value="ABC1_TM_sf"/>
</dbReference>
<dbReference type="InterPro" id="IPR011527">
    <property type="entry name" value="ABC1_TM_dom"/>
</dbReference>
<organism evidence="11 12">
    <name type="scientific">Actinomyces slackii</name>
    <dbReference type="NCBI Taxonomy" id="52774"/>
    <lineage>
        <taxon>Bacteria</taxon>
        <taxon>Bacillati</taxon>
        <taxon>Actinomycetota</taxon>
        <taxon>Actinomycetes</taxon>
        <taxon>Actinomycetales</taxon>
        <taxon>Actinomycetaceae</taxon>
        <taxon>Actinomyces</taxon>
    </lineage>
</organism>
<feature type="transmembrane region" description="Helical" evidence="8">
    <location>
        <begin position="293"/>
        <end position="311"/>
    </location>
</feature>
<keyword evidence="4 11" id="KW-0067">ATP-binding</keyword>
<dbReference type="PANTHER" id="PTHR24221:SF590">
    <property type="entry name" value="COMPONENT LINKED WITH THE ASSEMBLY OF CYTOCHROME' TRANSPORT TRANSMEMBRANE ATP-BINDING PROTEIN ABC TRANSPORTER CYDD-RELATED"/>
    <property type="match status" value="1"/>
</dbReference>
<evidence type="ECO:0000259" key="10">
    <source>
        <dbReference type="PROSITE" id="PS50929"/>
    </source>
</evidence>
<dbReference type="Gene3D" id="1.20.1560.10">
    <property type="entry name" value="ABC transporter type 1, transmembrane domain"/>
    <property type="match status" value="1"/>
</dbReference>
<keyword evidence="3" id="KW-0547">Nucleotide-binding</keyword>
<feature type="domain" description="ABC transporter" evidence="9">
    <location>
        <begin position="387"/>
        <end position="617"/>
    </location>
</feature>
<evidence type="ECO:0000256" key="3">
    <source>
        <dbReference type="ARBA" id="ARBA00022741"/>
    </source>
</evidence>
<evidence type="ECO:0000256" key="8">
    <source>
        <dbReference type="SAM" id="Phobius"/>
    </source>
</evidence>
<protein>
    <submittedName>
        <fullName evidence="11">Probable ABC transporter ATP-binding protein HI_0664</fullName>
    </submittedName>
</protein>
<dbReference type="EMBL" id="LR134363">
    <property type="protein sequence ID" value="VEG75155.1"/>
    <property type="molecule type" value="Genomic_DNA"/>
</dbReference>
<dbReference type="PROSITE" id="PS50893">
    <property type="entry name" value="ABC_TRANSPORTER_2"/>
    <property type="match status" value="1"/>
</dbReference>
<keyword evidence="6 8" id="KW-0472">Membrane</keyword>
<sequence>MRQSTVAQTPVPAAPGLVDMTRSVLAMSRHLRNQRRLFAIVLATVWLSLLLSITTALLSVAAASALAASGARSAGHLLVALLAGVLAVGLVAWFEQWFAHVLAYRVIDTIRLRIHRAIARLAPLGLARRRSGETVSAAMADAESLEWFYAHTAAQVLAGVLAALTVSGLSLAWLGPWALVIPAAQALVVLVPVLLLPRAARQGTMLRAALAELSAHALSARASARETLLLGRLPEVSRQASAQTRRVQSARRALALRTGLEQALIEAASVALVILALILAADLSSRGQFQPDLVPVVVTLAGVSLLPATAITGAMSRLGETAAAAQRVDALIRAPGIRPVAPPASAASYGRPGPDDDASGPQRDPAGAAQKSQAPQDHLGAHGLGSVQVRDLRVRYPDVDRPVLDGVHLDVEAGQMVAVVGPSGIGKTTLALSLARLIAQEKGQILIDGVDTGAEAPERTRERLVLVGQHPHVFKASVRDNLLAPDAPEEGIWRALEAARLADHVRALPQGLDTVLAERGAAWSGGERQRLGLARGLLRDPSVLVLDEPTAGLDTRTEAEFLEALIHGRPSRTTIIITHRRAVMRACDAVVLLHDGGTRSVSEALWASSCGQAVVGAQ</sequence>
<proteinExistence type="predicted"/>
<evidence type="ECO:0000313" key="12">
    <source>
        <dbReference type="Proteomes" id="UP000276899"/>
    </source>
</evidence>
<reference evidence="11 12" key="1">
    <citation type="submission" date="2018-12" db="EMBL/GenBank/DDBJ databases">
        <authorList>
            <consortium name="Pathogen Informatics"/>
        </authorList>
    </citation>
    <scope>NUCLEOTIDE SEQUENCE [LARGE SCALE GENOMIC DNA]</scope>
    <source>
        <strain evidence="11 12">NCTC11923</strain>
    </source>
</reference>
<evidence type="ECO:0000259" key="9">
    <source>
        <dbReference type="PROSITE" id="PS50893"/>
    </source>
</evidence>
<dbReference type="GO" id="GO:0140359">
    <property type="term" value="F:ABC-type transporter activity"/>
    <property type="evidence" value="ECO:0007669"/>
    <property type="project" value="InterPro"/>
</dbReference>
<dbReference type="SMART" id="SM00382">
    <property type="entry name" value="AAA"/>
    <property type="match status" value="1"/>
</dbReference>
<feature type="transmembrane region" description="Helical" evidence="8">
    <location>
        <begin position="74"/>
        <end position="94"/>
    </location>
</feature>
<feature type="transmembrane region" description="Helical" evidence="8">
    <location>
        <begin position="148"/>
        <end position="171"/>
    </location>
</feature>
<dbReference type="InterPro" id="IPR003439">
    <property type="entry name" value="ABC_transporter-like_ATP-bd"/>
</dbReference>
<keyword evidence="2 8" id="KW-0812">Transmembrane</keyword>
<dbReference type="STRING" id="1278298.GCA_000428685_02239"/>
<keyword evidence="5 8" id="KW-1133">Transmembrane helix</keyword>
<feature type="transmembrane region" description="Helical" evidence="8">
    <location>
        <begin position="37"/>
        <end position="68"/>
    </location>
</feature>
<dbReference type="AlphaFoldDB" id="A0A448KDY9"/>
<dbReference type="KEGG" id="asla:NCTC11923_01809"/>
<evidence type="ECO:0000256" key="4">
    <source>
        <dbReference type="ARBA" id="ARBA00022840"/>
    </source>
</evidence>
<dbReference type="Gene3D" id="3.40.50.300">
    <property type="entry name" value="P-loop containing nucleotide triphosphate hydrolases"/>
    <property type="match status" value="1"/>
</dbReference>
<comment type="subcellular location">
    <subcellularLocation>
        <location evidence="1">Cell membrane</location>
        <topology evidence="1">Multi-pass membrane protein</topology>
    </subcellularLocation>
</comment>
<dbReference type="PANTHER" id="PTHR24221">
    <property type="entry name" value="ATP-BINDING CASSETTE SUB-FAMILY B"/>
    <property type="match status" value="1"/>
</dbReference>
<dbReference type="GO" id="GO:0005886">
    <property type="term" value="C:plasma membrane"/>
    <property type="evidence" value="ECO:0007669"/>
    <property type="project" value="UniProtKB-SubCell"/>
</dbReference>
<name>A0A448KDY9_9ACTO</name>
<feature type="transmembrane region" description="Helical" evidence="8">
    <location>
        <begin position="263"/>
        <end position="281"/>
    </location>
</feature>
<dbReference type="InterPro" id="IPR027417">
    <property type="entry name" value="P-loop_NTPase"/>
</dbReference>
<dbReference type="GO" id="GO:0005524">
    <property type="term" value="F:ATP binding"/>
    <property type="evidence" value="ECO:0007669"/>
    <property type="project" value="UniProtKB-KW"/>
</dbReference>
<gene>
    <name evidence="11" type="ORF">NCTC11923_01809</name>
</gene>
<feature type="region of interest" description="Disordered" evidence="7">
    <location>
        <begin position="342"/>
        <end position="383"/>
    </location>
</feature>
<dbReference type="SUPFAM" id="SSF52540">
    <property type="entry name" value="P-loop containing nucleoside triphosphate hydrolases"/>
    <property type="match status" value="1"/>
</dbReference>
<dbReference type="Proteomes" id="UP000276899">
    <property type="component" value="Chromosome"/>
</dbReference>
<dbReference type="PROSITE" id="PS50929">
    <property type="entry name" value="ABC_TM1F"/>
    <property type="match status" value="1"/>
</dbReference>